<protein>
    <submittedName>
        <fullName evidence="2">Uncharacterized protein</fullName>
    </submittedName>
</protein>
<accession>A0ABP9EGH1</accession>
<comment type="caution">
    <text evidence="2">The sequence shown here is derived from an EMBL/GenBank/DDBJ whole genome shotgun (WGS) entry which is preliminary data.</text>
</comment>
<reference evidence="3" key="1">
    <citation type="journal article" date="2019" name="Int. J. Syst. Evol. Microbiol.">
        <title>The Global Catalogue of Microorganisms (GCM) 10K type strain sequencing project: providing services to taxonomists for standard genome sequencing and annotation.</title>
        <authorList>
            <consortium name="The Broad Institute Genomics Platform"/>
            <consortium name="The Broad Institute Genome Sequencing Center for Infectious Disease"/>
            <person name="Wu L."/>
            <person name="Ma J."/>
        </authorList>
    </citation>
    <scope>NUCLEOTIDE SEQUENCE [LARGE SCALE GENOMIC DNA]</scope>
    <source>
        <strain evidence="3">JCM 17983</strain>
    </source>
</reference>
<sequence length="126" mass="13051">MTTTTTEPGGVRPCATVLGEDDVRAAAEQARRRYPGPVGELLHRELIAYARLGHRFTSDGDALLPHLTTHLLAPPGRTPASCGCPGRGPGPVPGLWPAVSRRSTSVPPPPGRLLSGEHGPRAAAGA</sequence>
<evidence type="ECO:0000313" key="3">
    <source>
        <dbReference type="Proteomes" id="UP001500457"/>
    </source>
</evidence>
<dbReference type="Proteomes" id="UP001500457">
    <property type="component" value="Unassembled WGS sequence"/>
</dbReference>
<keyword evidence="3" id="KW-1185">Reference proteome</keyword>
<gene>
    <name evidence="2" type="ORF">GCM10023203_29250</name>
</gene>
<evidence type="ECO:0000256" key="1">
    <source>
        <dbReference type="SAM" id="MobiDB-lite"/>
    </source>
</evidence>
<feature type="compositionally biased region" description="Low complexity" evidence="1">
    <location>
        <begin position="95"/>
        <end position="105"/>
    </location>
</feature>
<dbReference type="RefSeq" id="WP_274234203.1">
    <property type="nucleotide sequence ID" value="NZ_BAABHQ010000007.1"/>
</dbReference>
<dbReference type="EMBL" id="BAABHQ010000007">
    <property type="protein sequence ID" value="GAA4877080.1"/>
    <property type="molecule type" value="Genomic_DNA"/>
</dbReference>
<name>A0ABP9EGH1_9PSEU</name>
<feature type="region of interest" description="Disordered" evidence="1">
    <location>
        <begin position="81"/>
        <end position="126"/>
    </location>
</feature>
<organism evidence="2 3">
    <name type="scientific">Actinomycetospora straminea</name>
    <dbReference type="NCBI Taxonomy" id="663607"/>
    <lineage>
        <taxon>Bacteria</taxon>
        <taxon>Bacillati</taxon>
        <taxon>Actinomycetota</taxon>
        <taxon>Actinomycetes</taxon>
        <taxon>Pseudonocardiales</taxon>
        <taxon>Pseudonocardiaceae</taxon>
        <taxon>Actinomycetospora</taxon>
    </lineage>
</organism>
<proteinExistence type="predicted"/>
<evidence type="ECO:0000313" key="2">
    <source>
        <dbReference type="EMBL" id="GAA4877080.1"/>
    </source>
</evidence>